<dbReference type="EMBL" id="SNXI01000005">
    <property type="protein sequence ID" value="TDP38278.1"/>
    <property type="molecule type" value="Genomic_DNA"/>
</dbReference>
<dbReference type="GO" id="GO:0003913">
    <property type="term" value="F:DNA photolyase activity"/>
    <property type="evidence" value="ECO:0007669"/>
    <property type="project" value="InterPro"/>
</dbReference>
<sequence>MSKTYSRSLYWFTHDLRLSDNIALQTAQRQSDALCYCYVIDKNSLSRGRYGMPSLGQQRLSFIWQSLQDLKHQLEQAGHQLLIRVGEPLDEISQLISQYQPEAVFAGLQNGVYERRRWQQLQKQFRFIAFNASANSTLLSEHHLPFDEQQFPASYSQFRRRLEPLSLSITAKPEQPINFDHKAMGGSTAPPLELTQNLSDTWLSGGESAAQRHLHSYFSSAAPATYKQTRNALDGFDQSTKLSAYLAHGNLSPQQVINRLRKYEAEHGENESTYWIVFELLWREYFFWYLRHYQERVFAVGGINNIKPQTTFYPARFKQWCCGTTPFPLVNACMKQLNQTGYMSNRGRQIVASCLVNELAIDWRYGAAYFEQQLLDYDIGSNWGNWQYIAGVGADPRGGRHFNLDKQTNQFDPDGEFIARWQGNTTRSMDSTDAADWPVS</sequence>
<organism evidence="9 10">
    <name type="scientific">Idiomarina aquatica</name>
    <dbReference type="NCBI Taxonomy" id="1327752"/>
    <lineage>
        <taxon>Bacteria</taxon>
        <taxon>Pseudomonadati</taxon>
        <taxon>Pseudomonadota</taxon>
        <taxon>Gammaproteobacteria</taxon>
        <taxon>Alteromonadales</taxon>
        <taxon>Idiomarinaceae</taxon>
        <taxon>Idiomarina</taxon>
    </lineage>
</organism>
<dbReference type="PRINTS" id="PR00147">
    <property type="entry name" value="DNAPHOTLYASE"/>
</dbReference>
<comment type="cofactor">
    <cofactor evidence="6 7">
        <name>FAD</name>
        <dbReference type="ChEBI" id="CHEBI:57692"/>
    </cofactor>
    <text evidence="6 7">Binds 1 FAD per subunit.</text>
</comment>
<dbReference type="GO" id="GO:0071949">
    <property type="term" value="F:FAD binding"/>
    <property type="evidence" value="ECO:0007669"/>
    <property type="project" value="TreeGrafter"/>
</dbReference>
<evidence type="ECO:0000313" key="9">
    <source>
        <dbReference type="EMBL" id="TDP38278.1"/>
    </source>
</evidence>
<evidence type="ECO:0000256" key="1">
    <source>
        <dbReference type="ARBA" id="ARBA00005862"/>
    </source>
</evidence>
<feature type="domain" description="Photolyase/cryptochrome alpha/beta" evidence="8">
    <location>
        <begin position="6"/>
        <end position="138"/>
    </location>
</feature>
<evidence type="ECO:0000256" key="6">
    <source>
        <dbReference type="PIRSR" id="PIRSR602081-1"/>
    </source>
</evidence>
<dbReference type="NCBIfam" id="TIGR02765">
    <property type="entry name" value="crypto_DASH"/>
    <property type="match status" value="1"/>
</dbReference>
<dbReference type="InterPro" id="IPR036155">
    <property type="entry name" value="Crypto/Photolyase_N_sf"/>
</dbReference>
<dbReference type="Pfam" id="PF03441">
    <property type="entry name" value="FAD_binding_7"/>
    <property type="match status" value="1"/>
</dbReference>
<dbReference type="Gene3D" id="1.25.40.80">
    <property type="match status" value="1"/>
</dbReference>
<dbReference type="InterPro" id="IPR036134">
    <property type="entry name" value="Crypto/Photolyase_FAD-like_sf"/>
</dbReference>
<dbReference type="GO" id="GO:0003677">
    <property type="term" value="F:DNA binding"/>
    <property type="evidence" value="ECO:0007669"/>
    <property type="project" value="TreeGrafter"/>
</dbReference>
<keyword evidence="5 7" id="KW-0157">Chromophore</keyword>
<dbReference type="InterPro" id="IPR005101">
    <property type="entry name" value="Cryptochr/Photolyase_FAD-bd"/>
</dbReference>
<dbReference type="SUPFAM" id="SSF52425">
    <property type="entry name" value="Cryptochrome/photolyase, N-terminal domain"/>
    <property type="match status" value="1"/>
</dbReference>
<keyword evidence="4 6" id="KW-0274">FAD</keyword>
<dbReference type="InterPro" id="IPR002081">
    <property type="entry name" value="Cryptochrome/DNA_photolyase_1"/>
</dbReference>
<dbReference type="PANTHER" id="PTHR11455">
    <property type="entry name" value="CRYPTOCHROME"/>
    <property type="match status" value="1"/>
</dbReference>
<comment type="similarity">
    <text evidence="1 7">Belongs to the DNA photolyase class-1 family.</text>
</comment>
<dbReference type="Gene3D" id="1.10.579.10">
    <property type="entry name" value="DNA Cyclobutane Dipyrimidine Photolyase, subunit A, domain 3"/>
    <property type="match status" value="1"/>
</dbReference>
<feature type="binding site" evidence="6">
    <location>
        <begin position="376"/>
        <end position="378"/>
    </location>
    <ligand>
        <name>FAD</name>
        <dbReference type="ChEBI" id="CHEBI:57692"/>
    </ligand>
</feature>
<dbReference type="InterPro" id="IPR006050">
    <property type="entry name" value="DNA_photolyase_N"/>
</dbReference>
<dbReference type="PROSITE" id="PS51645">
    <property type="entry name" value="PHR_CRY_ALPHA_BETA"/>
    <property type="match status" value="1"/>
</dbReference>
<evidence type="ECO:0000256" key="4">
    <source>
        <dbReference type="ARBA" id="ARBA00022827"/>
    </source>
</evidence>
<proteinExistence type="inferred from homology"/>
<dbReference type="InterPro" id="IPR014133">
    <property type="entry name" value="Cry_DASH"/>
</dbReference>
<keyword evidence="10" id="KW-1185">Reference proteome</keyword>
<comment type="caution">
    <text evidence="9">The sequence shown here is derived from an EMBL/GenBank/DDBJ whole genome shotgun (WGS) entry which is preliminary data.</text>
</comment>
<evidence type="ECO:0000256" key="2">
    <source>
        <dbReference type="ARBA" id="ARBA00017881"/>
    </source>
</evidence>
<feature type="binding site" evidence="6">
    <location>
        <position position="226"/>
    </location>
    <ligand>
        <name>FAD</name>
        <dbReference type="ChEBI" id="CHEBI:57692"/>
    </ligand>
</feature>
<dbReference type="InterPro" id="IPR014729">
    <property type="entry name" value="Rossmann-like_a/b/a_fold"/>
</dbReference>
<keyword evidence="9" id="KW-0456">Lyase</keyword>
<dbReference type="Gene3D" id="3.40.50.620">
    <property type="entry name" value="HUPs"/>
    <property type="match status" value="1"/>
</dbReference>
<protein>
    <recommendedName>
        <fullName evidence="2 7">Cryptochrome DASH</fullName>
    </recommendedName>
</protein>
<keyword evidence="3 6" id="KW-0285">Flavoprotein</keyword>
<dbReference type="SUPFAM" id="SSF48173">
    <property type="entry name" value="Cryptochrome/photolyase FAD-binding domain"/>
    <property type="match status" value="1"/>
</dbReference>
<reference evidence="9 10" key="1">
    <citation type="submission" date="2019-03" db="EMBL/GenBank/DDBJ databases">
        <title>Freshwater and sediment microbial communities from various areas in North America, analyzing microbe dynamics in response to fracking.</title>
        <authorList>
            <person name="Lamendella R."/>
        </authorList>
    </citation>
    <scope>NUCLEOTIDE SEQUENCE [LARGE SCALE GENOMIC DNA]</scope>
    <source>
        <strain evidence="9 10">18_TX</strain>
    </source>
</reference>
<dbReference type="RefSeq" id="WP_133539321.1">
    <property type="nucleotide sequence ID" value="NZ_SNXI01000005.1"/>
</dbReference>
<evidence type="ECO:0000256" key="7">
    <source>
        <dbReference type="RuleBase" id="RU367151"/>
    </source>
</evidence>
<dbReference type="AlphaFoldDB" id="A0A4R6PIS3"/>
<evidence type="ECO:0000313" key="10">
    <source>
        <dbReference type="Proteomes" id="UP000295531"/>
    </source>
</evidence>
<evidence type="ECO:0000259" key="8">
    <source>
        <dbReference type="PROSITE" id="PS51645"/>
    </source>
</evidence>
<accession>A0A4R6PIS3</accession>
<evidence type="ECO:0000256" key="3">
    <source>
        <dbReference type="ARBA" id="ARBA00022630"/>
    </source>
</evidence>
<name>A0A4R6PIS3_9GAMM</name>
<feature type="binding site" evidence="6">
    <location>
        <begin position="279"/>
        <end position="287"/>
    </location>
    <ligand>
        <name>FAD</name>
        <dbReference type="ChEBI" id="CHEBI:57692"/>
    </ligand>
</feature>
<dbReference type="Pfam" id="PF00875">
    <property type="entry name" value="DNA_photolyase"/>
    <property type="match status" value="1"/>
</dbReference>
<dbReference type="OrthoDB" id="9772484at2"/>
<comment type="function">
    <text evidence="7">May have a photoreceptor function.</text>
</comment>
<comment type="cofactor">
    <cofactor evidence="7">
        <name>(6R)-5,10-methylene-5,6,7,8-tetrahydrofolate</name>
        <dbReference type="ChEBI" id="CHEBI:15636"/>
    </cofactor>
    <text evidence="7">Binds 1 5,10-methenyltetrahydrofolate (MTHF) per subunit.</text>
</comment>
<feature type="binding site" evidence="6">
    <location>
        <begin position="239"/>
        <end position="243"/>
    </location>
    <ligand>
        <name>FAD</name>
        <dbReference type="ChEBI" id="CHEBI:57692"/>
    </ligand>
</feature>
<gene>
    <name evidence="9" type="ORF">DEU29_105130</name>
</gene>
<dbReference type="Proteomes" id="UP000295531">
    <property type="component" value="Unassembled WGS sequence"/>
</dbReference>
<dbReference type="GO" id="GO:0000719">
    <property type="term" value="P:photoreactive repair"/>
    <property type="evidence" value="ECO:0007669"/>
    <property type="project" value="TreeGrafter"/>
</dbReference>
<dbReference type="PANTHER" id="PTHR11455:SF22">
    <property type="entry name" value="CRYPTOCHROME DASH"/>
    <property type="match status" value="1"/>
</dbReference>
<evidence type="ECO:0000256" key="5">
    <source>
        <dbReference type="ARBA" id="ARBA00022991"/>
    </source>
</evidence>